<evidence type="ECO:0000313" key="2">
    <source>
        <dbReference type="EMBL" id="MFD2585851.1"/>
    </source>
</evidence>
<name>A0ABW5MS91_9FLAO</name>
<dbReference type="EMBL" id="JBHULB010000006">
    <property type="protein sequence ID" value="MFD2585851.1"/>
    <property type="molecule type" value="Genomic_DNA"/>
</dbReference>
<organism evidence="2 3">
    <name type="scientific">Croceitalea marina</name>
    <dbReference type="NCBI Taxonomy" id="1775166"/>
    <lineage>
        <taxon>Bacteria</taxon>
        <taxon>Pseudomonadati</taxon>
        <taxon>Bacteroidota</taxon>
        <taxon>Flavobacteriia</taxon>
        <taxon>Flavobacteriales</taxon>
        <taxon>Flavobacteriaceae</taxon>
        <taxon>Croceitalea</taxon>
    </lineage>
</organism>
<proteinExistence type="predicted"/>
<reference evidence="3" key="1">
    <citation type="journal article" date="2019" name="Int. J. Syst. Evol. Microbiol.">
        <title>The Global Catalogue of Microorganisms (GCM) 10K type strain sequencing project: providing services to taxonomists for standard genome sequencing and annotation.</title>
        <authorList>
            <consortium name="The Broad Institute Genomics Platform"/>
            <consortium name="The Broad Institute Genome Sequencing Center for Infectious Disease"/>
            <person name="Wu L."/>
            <person name="Ma J."/>
        </authorList>
    </citation>
    <scope>NUCLEOTIDE SEQUENCE [LARGE SCALE GENOMIC DNA]</scope>
    <source>
        <strain evidence="3">KCTC 52368</strain>
    </source>
</reference>
<protein>
    <submittedName>
        <fullName evidence="2">YfiT family bacillithiol transferase</fullName>
    </submittedName>
</protein>
<dbReference type="Pfam" id="PF12867">
    <property type="entry name" value="DinB_2"/>
    <property type="match status" value="1"/>
</dbReference>
<dbReference type="RefSeq" id="WP_377765376.1">
    <property type="nucleotide sequence ID" value="NZ_JBHULB010000006.1"/>
</dbReference>
<accession>A0ABW5MS91</accession>
<evidence type="ECO:0000313" key="3">
    <source>
        <dbReference type="Proteomes" id="UP001597526"/>
    </source>
</evidence>
<evidence type="ECO:0000259" key="1">
    <source>
        <dbReference type="Pfam" id="PF12867"/>
    </source>
</evidence>
<dbReference type="Proteomes" id="UP001597526">
    <property type="component" value="Unassembled WGS sequence"/>
</dbReference>
<dbReference type="NCBIfam" id="NF009807">
    <property type="entry name" value="PRK13291.1"/>
    <property type="match status" value="1"/>
</dbReference>
<feature type="domain" description="DinB-like" evidence="1">
    <location>
        <begin position="34"/>
        <end position="171"/>
    </location>
</feature>
<dbReference type="GO" id="GO:0016740">
    <property type="term" value="F:transferase activity"/>
    <property type="evidence" value="ECO:0007669"/>
    <property type="project" value="UniProtKB-KW"/>
</dbReference>
<dbReference type="InterPro" id="IPR024775">
    <property type="entry name" value="DinB-like"/>
</dbReference>
<comment type="caution">
    <text evidence="2">The sequence shown here is derived from an EMBL/GenBank/DDBJ whole genome shotgun (WGS) entry which is preliminary data.</text>
</comment>
<gene>
    <name evidence="2" type="ORF">ACFSQJ_02845</name>
</gene>
<dbReference type="SUPFAM" id="SSF109854">
    <property type="entry name" value="DinB/YfiT-like putative metalloenzymes"/>
    <property type="match status" value="1"/>
</dbReference>
<dbReference type="InterPro" id="IPR034660">
    <property type="entry name" value="DinB/YfiT-like"/>
</dbReference>
<keyword evidence="3" id="KW-1185">Reference proteome</keyword>
<keyword evidence="2" id="KW-0808">Transferase</keyword>
<sequence length="180" mass="21105">MEKDTLEHLKYPIGKYEIPKPITTEHLNDWIAILEHLPAKLEALVKGLSEEQLEIPYRPEGWTVRQVVHHISDSHHHSYIRFKWALTEDNPIIKPYFEKEWSNLFDAKTAPIQMSLNHLSAVHAKLVYLLKGLSVEDLQRKFTHPEGNQETTLAENVGRYAWHGSHHFAHIKNLIERNVW</sequence>
<dbReference type="Gene3D" id="1.20.120.450">
    <property type="entry name" value="dinb family like domain"/>
    <property type="match status" value="1"/>
</dbReference>